<accession>A0A151P0D4</accession>
<sequence>MWSAGAEELRREGGSHSGREMRALLAALLLLQAARASRAACFSVVSSSHLLDLSNKSRDCPILQWSEVDQKNVRELNLSHNGIDSINGTLGPQVSVLDLSHNRLQSLPDGFLAQAKGLKKLHLQHNQLQSLPNHFFRSSTNLNHLDLAHNPLAAVPTSAFHPTLQHMVVDCRCDVAQSVAAHCACESPNCTERTCHCLAEQGPRNLTDFHAGTCRSWLGLVPTAVVGGLVALLLLGMLGAFFLLWRRRRAVATSVLKKRESSSSGGHGQPRYISRTGEQTAAQDTHQAPDYENVFIGPMQLQPQAHLTPQHKARERKKSPGRAPKATEEHYYLESDTGLGDNPIYANTPSPYDRGHPESCTDEDVYIVPDK</sequence>
<dbReference type="STRING" id="8496.A0A151P0D4"/>
<dbReference type="PANTHER" id="PTHR20878">
    <property type="entry name" value="LEUCINE-RICH REPEAT CONTAINING PROTEIN 25"/>
    <property type="match status" value="1"/>
</dbReference>
<evidence type="ECO:0000313" key="6">
    <source>
        <dbReference type="EMBL" id="KYO42504.1"/>
    </source>
</evidence>
<evidence type="ECO:0000256" key="2">
    <source>
        <dbReference type="ARBA" id="ARBA00022737"/>
    </source>
</evidence>
<feature type="signal peptide" evidence="5">
    <location>
        <begin position="1"/>
        <end position="39"/>
    </location>
</feature>
<name>A0A151P0D4_ALLMI</name>
<dbReference type="SMART" id="SM00369">
    <property type="entry name" value="LRR_TYP"/>
    <property type="match status" value="3"/>
</dbReference>
<dbReference type="Pfam" id="PF13516">
    <property type="entry name" value="LRR_6"/>
    <property type="match status" value="1"/>
</dbReference>
<evidence type="ECO:0000313" key="7">
    <source>
        <dbReference type="Proteomes" id="UP000050525"/>
    </source>
</evidence>
<organism evidence="6 7">
    <name type="scientific">Alligator mississippiensis</name>
    <name type="common">American alligator</name>
    <dbReference type="NCBI Taxonomy" id="8496"/>
    <lineage>
        <taxon>Eukaryota</taxon>
        <taxon>Metazoa</taxon>
        <taxon>Chordata</taxon>
        <taxon>Craniata</taxon>
        <taxon>Vertebrata</taxon>
        <taxon>Euteleostomi</taxon>
        <taxon>Archelosauria</taxon>
        <taxon>Archosauria</taxon>
        <taxon>Crocodylia</taxon>
        <taxon>Alligatoridae</taxon>
        <taxon>Alligatorinae</taxon>
        <taxon>Alligator</taxon>
    </lineage>
</organism>
<keyword evidence="4" id="KW-0812">Transmembrane</keyword>
<feature type="region of interest" description="Disordered" evidence="3">
    <location>
        <begin position="305"/>
        <end position="363"/>
    </location>
</feature>
<dbReference type="InterPro" id="IPR039243">
    <property type="entry name" value="LRRC25"/>
</dbReference>
<evidence type="ECO:0000256" key="4">
    <source>
        <dbReference type="SAM" id="Phobius"/>
    </source>
</evidence>
<dbReference type="InterPro" id="IPR003591">
    <property type="entry name" value="Leu-rich_rpt_typical-subtyp"/>
</dbReference>
<keyword evidence="2" id="KW-0677">Repeat</keyword>
<keyword evidence="4" id="KW-0472">Membrane</keyword>
<dbReference type="EMBL" id="AKHW03001421">
    <property type="protein sequence ID" value="KYO42504.1"/>
    <property type="molecule type" value="Genomic_DNA"/>
</dbReference>
<keyword evidence="4" id="KW-1133">Transmembrane helix</keyword>
<feature type="region of interest" description="Disordered" evidence="3">
    <location>
        <begin position="255"/>
        <end position="285"/>
    </location>
</feature>
<dbReference type="PANTHER" id="PTHR20878:SF0">
    <property type="entry name" value="LEUCINE-RICH REPEAT-CONTAINING PROTEIN 25"/>
    <property type="match status" value="1"/>
</dbReference>
<keyword evidence="7" id="KW-1185">Reference proteome</keyword>
<dbReference type="InterPro" id="IPR001611">
    <property type="entry name" value="Leu-rich_rpt"/>
</dbReference>
<keyword evidence="5" id="KW-0732">Signal</keyword>
<evidence type="ECO:0000256" key="1">
    <source>
        <dbReference type="ARBA" id="ARBA00022614"/>
    </source>
</evidence>
<feature type="transmembrane region" description="Helical" evidence="4">
    <location>
        <begin position="217"/>
        <end position="245"/>
    </location>
</feature>
<feature type="compositionally biased region" description="Basic residues" evidence="3">
    <location>
        <begin position="309"/>
        <end position="320"/>
    </location>
</feature>
<dbReference type="AlphaFoldDB" id="A0A151P0D4"/>
<dbReference type="Pfam" id="PF13855">
    <property type="entry name" value="LRR_8"/>
    <property type="match status" value="1"/>
</dbReference>
<protein>
    <submittedName>
        <fullName evidence="6">Leucine-rich repeat-containing protein 25</fullName>
    </submittedName>
</protein>
<feature type="compositionally biased region" description="Polar residues" evidence="3">
    <location>
        <begin position="276"/>
        <end position="285"/>
    </location>
</feature>
<dbReference type="InterPro" id="IPR032675">
    <property type="entry name" value="LRR_dom_sf"/>
</dbReference>
<dbReference type="PROSITE" id="PS51450">
    <property type="entry name" value="LRR"/>
    <property type="match status" value="2"/>
</dbReference>
<keyword evidence="1" id="KW-0433">Leucine-rich repeat</keyword>
<comment type="caution">
    <text evidence="6">The sequence shown here is derived from an EMBL/GenBank/DDBJ whole genome shotgun (WGS) entry which is preliminary data.</text>
</comment>
<proteinExistence type="predicted"/>
<dbReference type="Proteomes" id="UP000050525">
    <property type="component" value="Unassembled WGS sequence"/>
</dbReference>
<gene>
    <name evidence="6" type="primary">LRRC25</name>
    <name evidence="6" type="ORF">Y1Q_0019036</name>
</gene>
<evidence type="ECO:0000256" key="3">
    <source>
        <dbReference type="SAM" id="MobiDB-lite"/>
    </source>
</evidence>
<dbReference type="Gene3D" id="3.80.10.10">
    <property type="entry name" value="Ribonuclease Inhibitor"/>
    <property type="match status" value="1"/>
</dbReference>
<feature type="chain" id="PRO_5007586543" evidence="5">
    <location>
        <begin position="40"/>
        <end position="371"/>
    </location>
</feature>
<reference evidence="6 7" key="1">
    <citation type="journal article" date="2012" name="Genome Biol.">
        <title>Sequencing three crocodilian genomes to illuminate the evolution of archosaurs and amniotes.</title>
        <authorList>
            <person name="St John J.A."/>
            <person name="Braun E.L."/>
            <person name="Isberg S.R."/>
            <person name="Miles L.G."/>
            <person name="Chong A.Y."/>
            <person name="Gongora J."/>
            <person name="Dalzell P."/>
            <person name="Moran C."/>
            <person name="Bed'hom B."/>
            <person name="Abzhanov A."/>
            <person name="Burgess S.C."/>
            <person name="Cooksey A.M."/>
            <person name="Castoe T.A."/>
            <person name="Crawford N.G."/>
            <person name="Densmore L.D."/>
            <person name="Drew J.C."/>
            <person name="Edwards S.V."/>
            <person name="Faircloth B.C."/>
            <person name="Fujita M.K."/>
            <person name="Greenwold M.J."/>
            <person name="Hoffmann F.G."/>
            <person name="Howard J.M."/>
            <person name="Iguchi T."/>
            <person name="Janes D.E."/>
            <person name="Khan S.Y."/>
            <person name="Kohno S."/>
            <person name="de Koning A.J."/>
            <person name="Lance S.L."/>
            <person name="McCarthy F.M."/>
            <person name="McCormack J.E."/>
            <person name="Merchant M.E."/>
            <person name="Peterson D.G."/>
            <person name="Pollock D.D."/>
            <person name="Pourmand N."/>
            <person name="Raney B.J."/>
            <person name="Roessler K.A."/>
            <person name="Sanford J.R."/>
            <person name="Sawyer R.H."/>
            <person name="Schmidt C.J."/>
            <person name="Triplett E.W."/>
            <person name="Tuberville T.D."/>
            <person name="Venegas-Anaya M."/>
            <person name="Howard J.T."/>
            <person name="Jarvis E.D."/>
            <person name="Guillette L.J.Jr."/>
            <person name="Glenn T.C."/>
            <person name="Green R.E."/>
            <person name="Ray D.A."/>
        </authorList>
    </citation>
    <scope>NUCLEOTIDE SEQUENCE [LARGE SCALE GENOMIC DNA]</scope>
    <source>
        <strain evidence="6">KSC_2009_1</strain>
    </source>
</reference>
<evidence type="ECO:0000256" key="5">
    <source>
        <dbReference type="SAM" id="SignalP"/>
    </source>
</evidence>
<dbReference type="SUPFAM" id="SSF52058">
    <property type="entry name" value="L domain-like"/>
    <property type="match status" value="1"/>
</dbReference>